<evidence type="ECO:0000256" key="11">
    <source>
        <dbReference type="ARBA" id="ARBA00023157"/>
    </source>
</evidence>
<dbReference type="GeneID" id="114491940"/>
<keyword evidence="12 21" id="KW-0675">Receptor</keyword>
<dbReference type="GO" id="GO:0016020">
    <property type="term" value="C:membrane"/>
    <property type="evidence" value="ECO:0007669"/>
    <property type="project" value="UniProtKB-SubCell"/>
</dbReference>
<dbReference type="AlphaFoldDB" id="A0A7E6DNR0"/>
<evidence type="ECO:0000256" key="1">
    <source>
        <dbReference type="ARBA" id="ARBA00002381"/>
    </source>
</evidence>
<dbReference type="FunCoup" id="A0A7E6DNR0">
    <property type="interactions" value="340"/>
</dbReference>
<keyword evidence="6 18" id="KW-0732">Signal</keyword>
<evidence type="ECO:0000256" key="16">
    <source>
        <dbReference type="SAM" id="MobiDB-lite"/>
    </source>
</evidence>
<evidence type="ECO:0000256" key="8">
    <source>
        <dbReference type="ARBA" id="ARBA00022859"/>
    </source>
</evidence>
<proteinExistence type="predicted"/>
<feature type="compositionally biased region" description="Polar residues" evidence="16">
    <location>
        <begin position="192"/>
        <end position="206"/>
    </location>
</feature>
<dbReference type="Pfam" id="PF00084">
    <property type="entry name" value="Sushi"/>
    <property type="match status" value="1"/>
</dbReference>
<evidence type="ECO:0000256" key="9">
    <source>
        <dbReference type="ARBA" id="ARBA00022989"/>
    </source>
</evidence>
<evidence type="ECO:0000256" key="17">
    <source>
        <dbReference type="SAM" id="Phobius"/>
    </source>
</evidence>
<keyword evidence="5 17" id="KW-0812">Transmembrane</keyword>
<name>A0A7E6DNR0_9CHIR</name>
<keyword evidence="8" id="KW-0391">Immunity</keyword>
<sequence>MERSLLMWRFFTFIVVTDCVIVRCNPKLPYVSHATYKALTYKIGTLLNCDCKKGFRRMSDRLPYMNCTGNSGHSSWENQCQCVSIYLGNKRKQATPKPDEQKEGKNTEMQSQMQSTDQVNQGHCKEPPHWEHESSERIYHFSEGQIIHYECAQGFRALQRGPAKSTCKMICGEGRWTRPQLKCVREGDEESQASTDTPSESETSCPLITTGTTTDFEKHMEHTEVATTPKMFIFTTEYQIAVAGCILLLISILLLSAFTWQRRWKKNRRTI</sequence>
<comment type="subcellular location">
    <subcellularLocation>
        <location evidence="2">Membrane</location>
        <topology evidence="2">Single-pass type I membrane protein</topology>
    </subcellularLocation>
</comment>
<evidence type="ECO:0000256" key="10">
    <source>
        <dbReference type="ARBA" id="ARBA00023136"/>
    </source>
</evidence>
<dbReference type="GO" id="GO:0002682">
    <property type="term" value="P:regulation of immune system process"/>
    <property type="evidence" value="ECO:0007669"/>
    <property type="project" value="UniProtKB-ARBA"/>
</dbReference>
<dbReference type="Gene3D" id="2.20.28.230">
    <property type="match status" value="3"/>
</dbReference>
<evidence type="ECO:0000256" key="6">
    <source>
        <dbReference type="ARBA" id="ARBA00022729"/>
    </source>
</evidence>
<evidence type="ECO:0000256" key="15">
    <source>
        <dbReference type="PROSITE-ProRule" id="PRU00302"/>
    </source>
</evidence>
<evidence type="ECO:0000313" key="21">
    <source>
        <dbReference type="RefSeq" id="XP_035880798.1"/>
    </source>
</evidence>
<evidence type="ECO:0000256" key="7">
    <source>
        <dbReference type="ARBA" id="ARBA00022737"/>
    </source>
</evidence>
<dbReference type="PROSITE" id="PS50923">
    <property type="entry name" value="SUSHI"/>
    <property type="match status" value="1"/>
</dbReference>
<dbReference type="InterPro" id="IPR035976">
    <property type="entry name" value="Sushi/SCR/CCP_sf"/>
</dbReference>
<dbReference type="GO" id="GO:0004911">
    <property type="term" value="F:interleukin-2 receptor activity"/>
    <property type="evidence" value="ECO:0007669"/>
    <property type="project" value="InterPro"/>
</dbReference>
<evidence type="ECO:0000259" key="19">
    <source>
        <dbReference type="PROSITE" id="PS50923"/>
    </source>
</evidence>
<feature type="compositionally biased region" description="Polar residues" evidence="16">
    <location>
        <begin position="107"/>
        <end position="121"/>
    </location>
</feature>
<accession>A0A7E6DNR0</accession>
<dbReference type="FunFam" id="2.20.28.230:FF:000002">
    <property type="entry name" value="Interleukin-2 receptor subunit alpha"/>
    <property type="match status" value="1"/>
</dbReference>
<evidence type="ECO:0000256" key="5">
    <source>
        <dbReference type="ARBA" id="ARBA00022692"/>
    </source>
</evidence>
<keyword evidence="13" id="KW-0325">Glycoprotein</keyword>
<feature type="signal peptide" evidence="18">
    <location>
        <begin position="1"/>
        <end position="19"/>
    </location>
</feature>
<keyword evidence="7" id="KW-0677">Repeat</keyword>
<dbReference type="KEGG" id="pdic:114491940"/>
<dbReference type="Proteomes" id="UP000504628">
    <property type="component" value="Chromosome 1"/>
</dbReference>
<protein>
    <recommendedName>
        <fullName evidence="3">Interleukin-2 receptor subunit alpha</fullName>
    </recommendedName>
</protein>
<dbReference type="PANTHER" id="PTHR10573">
    <property type="entry name" value="INTERLEUKIN-2 RECEPTOR ALPHA CHAIN"/>
    <property type="match status" value="1"/>
</dbReference>
<keyword evidence="9 17" id="KW-1133">Transmembrane helix</keyword>
<evidence type="ECO:0000256" key="14">
    <source>
        <dbReference type="ARBA" id="ARBA00025938"/>
    </source>
</evidence>
<organism evidence="20 21">
    <name type="scientific">Phyllostomus discolor</name>
    <name type="common">pale spear-nosed bat</name>
    <dbReference type="NCBI Taxonomy" id="89673"/>
    <lineage>
        <taxon>Eukaryota</taxon>
        <taxon>Metazoa</taxon>
        <taxon>Chordata</taxon>
        <taxon>Craniata</taxon>
        <taxon>Vertebrata</taxon>
        <taxon>Euteleostomi</taxon>
        <taxon>Mammalia</taxon>
        <taxon>Eutheria</taxon>
        <taxon>Laurasiatheria</taxon>
        <taxon>Chiroptera</taxon>
        <taxon>Yangochiroptera</taxon>
        <taxon>Phyllostomidae</taxon>
        <taxon>Phyllostominae</taxon>
        <taxon>Phyllostomus</taxon>
    </lineage>
</organism>
<dbReference type="GO" id="GO:0006954">
    <property type="term" value="P:inflammatory response"/>
    <property type="evidence" value="ECO:0007669"/>
    <property type="project" value="TreeGrafter"/>
</dbReference>
<evidence type="ECO:0000256" key="13">
    <source>
        <dbReference type="ARBA" id="ARBA00023180"/>
    </source>
</evidence>
<dbReference type="InParanoid" id="A0A7E6DNR0"/>
<feature type="region of interest" description="Disordered" evidence="16">
    <location>
        <begin position="184"/>
        <end position="206"/>
    </location>
</feature>
<feature type="domain" description="Sushi" evidence="19">
    <location>
        <begin position="122"/>
        <end position="185"/>
    </location>
</feature>
<comment type="subunit">
    <text evidence="14">Non-covalent dimer of an alpha and a beta subunit. IL2R exists in 3 different forms: a high affinity dimer, an intermediate affinity monomer (beta subunit), and a low affinity monomer (alpha subunit). The high and intermediate affinity forms also associate with a gamma subunit.</text>
</comment>
<dbReference type="InterPro" id="IPR015486">
    <property type="entry name" value="IL-2_rcpt_alpha"/>
</dbReference>
<evidence type="ECO:0000256" key="12">
    <source>
        <dbReference type="ARBA" id="ARBA00023170"/>
    </source>
</evidence>
<keyword evidence="10 17" id="KW-0472">Membrane</keyword>
<dbReference type="SMART" id="SM00032">
    <property type="entry name" value="CCP"/>
    <property type="match status" value="2"/>
</dbReference>
<dbReference type="SUPFAM" id="SSF57535">
    <property type="entry name" value="Complement control module/SCR domain"/>
    <property type="match status" value="2"/>
</dbReference>
<reference evidence="21" key="1">
    <citation type="submission" date="2025-08" db="UniProtKB">
        <authorList>
            <consortium name="RefSeq"/>
        </authorList>
    </citation>
    <scope>IDENTIFICATION</scope>
    <source>
        <tissue evidence="21">Muscle</tissue>
    </source>
</reference>
<evidence type="ECO:0000256" key="2">
    <source>
        <dbReference type="ARBA" id="ARBA00004479"/>
    </source>
</evidence>
<evidence type="ECO:0000256" key="3">
    <source>
        <dbReference type="ARBA" id="ARBA00013445"/>
    </source>
</evidence>
<dbReference type="RefSeq" id="XP_035880798.1">
    <property type="nucleotide sequence ID" value="XM_036024905.1"/>
</dbReference>
<dbReference type="GO" id="GO:0006955">
    <property type="term" value="P:immune response"/>
    <property type="evidence" value="ECO:0007669"/>
    <property type="project" value="UniProtKB-ARBA"/>
</dbReference>
<evidence type="ECO:0000256" key="18">
    <source>
        <dbReference type="SAM" id="SignalP"/>
    </source>
</evidence>
<evidence type="ECO:0000256" key="4">
    <source>
        <dbReference type="ARBA" id="ARBA00022659"/>
    </source>
</evidence>
<dbReference type="OrthoDB" id="9833060at2759"/>
<dbReference type="CDD" id="cd00033">
    <property type="entry name" value="CCP"/>
    <property type="match status" value="1"/>
</dbReference>
<feature type="transmembrane region" description="Helical" evidence="17">
    <location>
        <begin position="238"/>
        <end position="260"/>
    </location>
</feature>
<gene>
    <name evidence="21" type="primary">IL2RA</name>
</gene>
<keyword evidence="20" id="KW-1185">Reference proteome</keyword>
<dbReference type="InterPro" id="IPR000436">
    <property type="entry name" value="Sushi_SCR_CCP_dom"/>
</dbReference>
<evidence type="ECO:0000313" key="20">
    <source>
        <dbReference type="Proteomes" id="UP000504628"/>
    </source>
</evidence>
<comment type="function">
    <text evidence="1">Receptor for interleukin-2. The receptor is involved in the regulation of immune tolerance by controlling regulatory T cells (TREGs) activity. TREGs suppress the activation and expansion of autoreactive T-cells.</text>
</comment>
<feature type="compositionally biased region" description="Basic and acidic residues" evidence="16">
    <location>
        <begin position="97"/>
        <end position="106"/>
    </location>
</feature>
<dbReference type="GO" id="GO:0019976">
    <property type="term" value="F:interleukin-2 binding"/>
    <property type="evidence" value="ECO:0007669"/>
    <property type="project" value="InterPro"/>
</dbReference>
<feature type="disulfide bond" evidence="15">
    <location>
        <begin position="124"/>
        <end position="167"/>
    </location>
</feature>
<feature type="region of interest" description="Disordered" evidence="16">
    <location>
        <begin position="91"/>
        <end position="129"/>
    </location>
</feature>
<dbReference type="PANTHER" id="PTHR10573:SF0">
    <property type="entry name" value="INTERLEUKIN-2 RECEPTOR SUBUNIT ALPHA"/>
    <property type="match status" value="1"/>
</dbReference>
<keyword evidence="4 15" id="KW-0768">Sushi</keyword>
<keyword evidence="11 15" id="KW-1015">Disulfide bond</keyword>
<feature type="chain" id="PRO_5029000662" description="Interleukin-2 receptor subunit alpha" evidence="18">
    <location>
        <begin position="20"/>
        <end position="271"/>
    </location>
</feature>
<comment type="caution">
    <text evidence="15">Lacks conserved residue(s) required for the propagation of feature annotation.</text>
</comment>
<dbReference type="CTD" id="3559"/>